<evidence type="ECO:0000256" key="1">
    <source>
        <dbReference type="SAM" id="SignalP"/>
    </source>
</evidence>
<dbReference type="Proteomes" id="UP000011715">
    <property type="component" value="Unassembled WGS sequence"/>
</dbReference>
<dbReference type="AlphaFoldDB" id="A0A0C4E3B1"/>
<accession>A0A0C4E3B1</accession>
<dbReference type="EMBL" id="ADBL01001660">
    <property type="status" value="NOT_ANNOTATED_CDS"/>
    <property type="molecule type" value="Genomic_DNA"/>
</dbReference>
<feature type="chain" id="PRO_5009385760" evidence="1">
    <location>
        <begin position="21"/>
        <end position="171"/>
    </location>
</feature>
<feature type="signal peptide" evidence="1">
    <location>
        <begin position="1"/>
        <end position="20"/>
    </location>
</feature>
<evidence type="ECO:0000313" key="2">
    <source>
        <dbReference type="EMBL" id="KLU87918.1"/>
    </source>
</evidence>
<keyword evidence="1" id="KW-0732">Signal</keyword>
<dbReference type="EnsemblFungi" id="MAPG_06908T0">
    <property type="protein sequence ID" value="MAPG_06908T0"/>
    <property type="gene ID" value="MAPG_06908"/>
</dbReference>
<protein>
    <submittedName>
        <fullName evidence="2 3">Uncharacterized protein</fullName>
    </submittedName>
</protein>
<dbReference type="OMA" id="GNANCHI"/>
<dbReference type="STRING" id="644358.A0A0C4E3B1"/>
<sequence>MVRFTVSVLSLGVIASLTAAAPNPGPVSGSVGAVVPRAPDGSFSWATWVEDIIANPNDTHLNPQEAVEAAAKSGQSAVSTKRDTAFSLLEKRLTCQFERCRTIEAARIVNYLASIGGQDCVVRYGSGDMFSRWNVCEAFGVTNQWRGTKSPCLPIASPLFFALSKQVGRQR</sequence>
<reference evidence="3" key="4">
    <citation type="journal article" date="2015" name="G3 (Bethesda)">
        <title>Genome sequences of three phytopathogenic species of the Magnaporthaceae family of fungi.</title>
        <authorList>
            <person name="Okagaki L.H."/>
            <person name="Nunes C.C."/>
            <person name="Sailsbery J."/>
            <person name="Clay B."/>
            <person name="Brown D."/>
            <person name="John T."/>
            <person name="Oh Y."/>
            <person name="Young N."/>
            <person name="Fitzgerald M."/>
            <person name="Haas B.J."/>
            <person name="Zeng Q."/>
            <person name="Young S."/>
            <person name="Adiconis X."/>
            <person name="Fan L."/>
            <person name="Levin J.Z."/>
            <person name="Mitchell T.K."/>
            <person name="Okubara P.A."/>
            <person name="Farman M.L."/>
            <person name="Kohn L.M."/>
            <person name="Birren B."/>
            <person name="Ma L.-J."/>
            <person name="Dean R.A."/>
        </authorList>
    </citation>
    <scope>NUCLEOTIDE SEQUENCE</scope>
    <source>
        <strain evidence="3">ATCC 64411 / 73-15</strain>
    </source>
</reference>
<reference evidence="4" key="2">
    <citation type="submission" date="2010-05" db="EMBL/GenBank/DDBJ databases">
        <title>The genome sequence of Magnaporthe poae strain ATCC 64411.</title>
        <authorList>
            <person name="Ma L.-J."/>
            <person name="Dead R."/>
            <person name="Young S."/>
            <person name="Zeng Q."/>
            <person name="Koehrsen M."/>
            <person name="Alvarado L."/>
            <person name="Berlin A."/>
            <person name="Chapman S.B."/>
            <person name="Chen Z."/>
            <person name="Freedman E."/>
            <person name="Gellesch M."/>
            <person name="Goldberg J."/>
            <person name="Griggs A."/>
            <person name="Gujja S."/>
            <person name="Heilman E.R."/>
            <person name="Heiman D."/>
            <person name="Hepburn T."/>
            <person name="Howarth C."/>
            <person name="Jen D."/>
            <person name="Larson L."/>
            <person name="Mehta T."/>
            <person name="Neiman D."/>
            <person name="Pearson M."/>
            <person name="Roberts A."/>
            <person name="Saif S."/>
            <person name="Shea T."/>
            <person name="Shenoy N."/>
            <person name="Sisk P."/>
            <person name="Stolte C."/>
            <person name="Sykes S."/>
            <person name="Walk T."/>
            <person name="White J."/>
            <person name="Yandava C."/>
            <person name="Haas B."/>
            <person name="Nusbaum C."/>
            <person name="Birren B."/>
        </authorList>
    </citation>
    <scope>NUCLEOTIDE SEQUENCE [LARGE SCALE GENOMIC DNA]</scope>
    <source>
        <strain evidence="4">ATCC 64411 / 73-15</strain>
    </source>
</reference>
<evidence type="ECO:0000313" key="4">
    <source>
        <dbReference type="Proteomes" id="UP000011715"/>
    </source>
</evidence>
<dbReference type="PANTHER" id="PTHR39603">
    <property type="entry name" value="CYANOVIRIN-N DOMAIN-CONTAINING PROTEIN"/>
    <property type="match status" value="1"/>
</dbReference>
<dbReference type="VEuPathDB" id="FungiDB:MAPG_06908"/>
<name>A0A0C4E3B1_MAGP6</name>
<reference evidence="2" key="3">
    <citation type="submission" date="2011-03" db="EMBL/GenBank/DDBJ databases">
        <title>Annotation of Magnaporthe poae ATCC 64411.</title>
        <authorList>
            <person name="Ma L.-J."/>
            <person name="Dead R."/>
            <person name="Young S.K."/>
            <person name="Zeng Q."/>
            <person name="Gargeya S."/>
            <person name="Fitzgerald M."/>
            <person name="Haas B."/>
            <person name="Abouelleil A."/>
            <person name="Alvarado L."/>
            <person name="Arachchi H.M."/>
            <person name="Berlin A."/>
            <person name="Brown A."/>
            <person name="Chapman S.B."/>
            <person name="Chen Z."/>
            <person name="Dunbar C."/>
            <person name="Freedman E."/>
            <person name="Gearin G."/>
            <person name="Gellesch M."/>
            <person name="Goldberg J."/>
            <person name="Griggs A."/>
            <person name="Gujja S."/>
            <person name="Heiman D."/>
            <person name="Howarth C."/>
            <person name="Larson L."/>
            <person name="Lui A."/>
            <person name="MacDonald P.J.P."/>
            <person name="Mehta T."/>
            <person name="Montmayeur A."/>
            <person name="Murphy C."/>
            <person name="Neiman D."/>
            <person name="Pearson M."/>
            <person name="Priest M."/>
            <person name="Roberts A."/>
            <person name="Saif S."/>
            <person name="Shea T."/>
            <person name="Shenoy N."/>
            <person name="Sisk P."/>
            <person name="Stolte C."/>
            <person name="Sykes S."/>
            <person name="Yandava C."/>
            <person name="Wortman J."/>
            <person name="Nusbaum C."/>
            <person name="Birren B."/>
        </authorList>
    </citation>
    <scope>NUCLEOTIDE SEQUENCE</scope>
    <source>
        <strain evidence="2">ATCC 64411</strain>
    </source>
</reference>
<evidence type="ECO:0000313" key="3">
    <source>
        <dbReference type="EnsemblFungi" id="MAPG_06908T0"/>
    </source>
</evidence>
<reference evidence="3" key="5">
    <citation type="submission" date="2015-06" db="UniProtKB">
        <authorList>
            <consortium name="EnsemblFungi"/>
        </authorList>
    </citation>
    <scope>IDENTIFICATION</scope>
    <source>
        <strain evidence="3">ATCC 64411</strain>
    </source>
</reference>
<dbReference type="OrthoDB" id="2112446at2759"/>
<reference evidence="2" key="1">
    <citation type="submission" date="2010-05" db="EMBL/GenBank/DDBJ databases">
        <title>The Genome Sequence of Magnaporthe poae strain ATCC 64411.</title>
        <authorList>
            <consortium name="The Broad Institute Genome Sequencing Platform"/>
            <consortium name="Broad Institute Genome Sequencing Center for Infectious Disease"/>
            <person name="Ma L.-J."/>
            <person name="Dead R."/>
            <person name="Young S."/>
            <person name="Zeng Q."/>
            <person name="Koehrsen M."/>
            <person name="Alvarado L."/>
            <person name="Berlin A."/>
            <person name="Chapman S.B."/>
            <person name="Chen Z."/>
            <person name="Freedman E."/>
            <person name="Gellesch M."/>
            <person name="Goldberg J."/>
            <person name="Griggs A."/>
            <person name="Gujja S."/>
            <person name="Heilman E.R."/>
            <person name="Heiman D."/>
            <person name="Hepburn T."/>
            <person name="Howarth C."/>
            <person name="Jen D."/>
            <person name="Larson L."/>
            <person name="Mehta T."/>
            <person name="Neiman D."/>
            <person name="Pearson M."/>
            <person name="Roberts A."/>
            <person name="Saif S."/>
            <person name="Shea T."/>
            <person name="Shenoy N."/>
            <person name="Sisk P."/>
            <person name="Stolte C."/>
            <person name="Sykes S."/>
            <person name="Walk T."/>
            <person name="White J."/>
            <person name="Yandava C."/>
            <person name="Haas B."/>
            <person name="Nusbaum C."/>
            <person name="Birren B."/>
        </authorList>
    </citation>
    <scope>NUCLEOTIDE SEQUENCE</scope>
    <source>
        <strain evidence="2">ATCC 64411</strain>
    </source>
</reference>
<dbReference type="EMBL" id="GL876971">
    <property type="protein sequence ID" value="KLU87918.1"/>
    <property type="molecule type" value="Genomic_DNA"/>
</dbReference>
<keyword evidence="4" id="KW-1185">Reference proteome</keyword>
<organism evidence="3 4">
    <name type="scientific">Magnaporthiopsis poae (strain ATCC 64411 / 73-15)</name>
    <name type="common">Kentucky bluegrass fungus</name>
    <name type="synonym">Magnaporthe poae</name>
    <dbReference type="NCBI Taxonomy" id="644358"/>
    <lineage>
        <taxon>Eukaryota</taxon>
        <taxon>Fungi</taxon>
        <taxon>Dikarya</taxon>
        <taxon>Ascomycota</taxon>
        <taxon>Pezizomycotina</taxon>
        <taxon>Sordariomycetes</taxon>
        <taxon>Sordariomycetidae</taxon>
        <taxon>Magnaporthales</taxon>
        <taxon>Magnaporthaceae</taxon>
        <taxon>Magnaporthiopsis</taxon>
    </lineage>
</organism>
<proteinExistence type="predicted"/>
<gene>
    <name evidence="2" type="ORF">MAPG_06908</name>
</gene>
<dbReference type="PANTHER" id="PTHR39603:SF1">
    <property type="entry name" value="CYANOVIRIN-N DOMAIN-CONTAINING PROTEIN"/>
    <property type="match status" value="1"/>
</dbReference>